<keyword evidence="1" id="KW-0863">Zinc-finger</keyword>
<dbReference type="InterPro" id="IPR005162">
    <property type="entry name" value="Retrotrans_gag_dom"/>
</dbReference>
<accession>A0AAD8SYF3</accession>
<dbReference type="SMART" id="SM00343">
    <property type="entry name" value="ZnF_C2HC"/>
    <property type="match status" value="1"/>
</dbReference>
<feature type="compositionally biased region" description="Basic residues" evidence="2">
    <location>
        <begin position="127"/>
        <end position="137"/>
    </location>
</feature>
<dbReference type="InterPro" id="IPR001878">
    <property type="entry name" value="Znf_CCHC"/>
</dbReference>
<evidence type="ECO:0000256" key="2">
    <source>
        <dbReference type="SAM" id="MobiDB-lite"/>
    </source>
</evidence>
<dbReference type="SUPFAM" id="SSF57756">
    <property type="entry name" value="Retrovirus zinc finger-like domains"/>
    <property type="match status" value="1"/>
</dbReference>
<evidence type="ECO:0000313" key="5">
    <source>
        <dbReference type="Proteomes" id="UP001231189"/>
    </source>
</evidence>
<dbReference type="Gene3D" id="4.10.60.10">
    <property type="entry name" value="Zinc finger, CCHC-type"/>
    <property type="match status" value="1"/>
</dbReference>
<dbReference type="EMBL" id="JAUUTY010000003">
    <property type="protein sequence ID" value="KAK1666197.1"/>
    <property type="molecule type" value="Genomic_DNA"/>
</dbReference>
<reference evidence="4" key="1">
    <citation type="submission" date="2023-07" db="EMBL/GenBank/DDBJ databases">
        <title>A chromosome-level genome assembly of Lolium multiflorum.</title>
        <authorList>
            <person name="Chen Y."/>
            <person name="Copetti D."/>
            <person name="Kolliker R."/>
            <person name="Studer B."/>
        </authorList>
    </citation>
    <scope>NUCLEOTIDE SEQUENCE</scope>
    <source>
        <strain evidence="4">02402/16</strain>
        <tissue evidence="4">Leaf</tissue>
    </source>
</reference>
<feature type="domain" description="CCHC-type" evidence="3">
    <location>
        <begin position="224"/>
        <end position="239"/>
    </location>
</feature>
<feature type="compositionally biased region" description="Low complexity" evidence="2">
    <location>
        <begin position="157"/>
        <end position="210"/>
    </location>
</feature>
<dbReference type="GO" id="GO:0008270">
    <property type="term" value="F:zinc ion binding"/>
    <property type="evidence" value="ECO:0007669"/>
    <property type="project" value="UniProtKB-KW"/>
</dbReference>
<dbReference type="Pfam" id="PF03732">
    <property type="entry name" value="Retrotrans_gag"/>
    <property type="match status" value="1"/>
</dbReference>
<evidence type="ECO:0000259" key="3">
    <source>
        <dbReference type="PROSITE" id="PS50158"/>
    </source>
</evidence>
<gene>
    <name evidence="4" type="ORF">QYE76_054356</name>
</gene>
<keyword evidence="5" id="KW-1185">Reference proteome</keyword>
<dbReference type="Pfam" id="PF00098">
    <property type="entry name" value="zf-CCHC"/>
    <property type="match status" value="1"/>
</dbReference>
<dbReference type="Proteomes" id="UP001231189">
    <property type="component" value="Unassembled WGS sequence"/>
</dbReference>
<dbReference type="InterPro" id="IPR036875">
    <property type="entry name" value="Znf_CCHC_sf"/>
</dbReference>
<protein>
    <recommendedName>
        <fullName evidence="3">CCHC-type domain-containing protein</fullName>
    </recommendedName>
</protein>
<evidence type="ECO:0000313" key="4">
    <source>
        <dbReference type="EMBL" id="KAK1666197.1"/>
    </source>
</evidence>
<sequence length="509" mass="57423">MFSKTEEPLDADDWLQTMENNLEVAGVEAAEKVLFATHYLGPARAWWTSARAMNAGQMMNWEDFKLKFSKYHVPQGLIKKMRDEFRELKQGRMSVVEYRDRFLTCQDSAIRWKESCIANENRKRRMMNQHGPHHTQKYRNNSSGGFTPRHNKPPAQNYRPNYSNNNGGPPKPGGNHNNHSKNNNSNPNHTNNHPNGNNNNPNNAPKTGSNTVPINPKDKSTVNCYECGVVGHYSNECPKKLARIAANTVAPAQQQRRFAGRKNQNNNNGRLYHMNAAEAQEAPQAMPIPLATLCIPPVPEPSYFGRIIAQPCHAEHVMHILMPTPSLTLSGHSHHVYWSALTSLITLVHAKDTESIGIRQNVTCPDVVTTLRTRQHAHGGNAERANTLTCTGEDSGRRHHRRPSATVLLTSITLLLATGHHFMRQHAHRDRLDVVNNPRPCLAPSSPQNDELVADPPVTFSAPRAPINRDASTEEYTEEEEVYFQEEEDHFDQYTTQGKLIFLQSAKLY</sequence>
<comment type="caution">
    <text evidence="4">The sequence shown here is derived from an EMBL/GenBank/DDBJ whole genome shotgun (WGS) entry which is preliminary data.</text>
</comment>
<keyword evidence="1" id="KW-0862">Zinc</keyword>
<organism evidence="4 5">
    <name type="scientific">Lolium multiflorum</name>
    <name type="common">Italian ryegrass</name>
    <name type="synonym">Lolium perenne subsp. multiflorum</name>
    <dbReference type="NCBI Taxonomy" id="4521"/>
    <lineage>
        <taxon>Eukaryota</taxon>
        <taxon>Viridiplantae</taxon>
        <taxon>Streptophyta</taxon>
        <taxon>Embryophyta</taxon>
        <taxon>Tracheophyta</taxon>
        <taxon>Spermatophyta</taxon>
        <taxon>Magnoliopsida</taxon>
        <taxon>Liliopsida</taxon>
        <taxon>Poales</taxon>
        <taxon>Poaceae</taxon>
        <taxon>BOP clade</taxon>
        <taxon>Pooideae</taxon>
        <taxon>Poodae</taxon>
        <taxon>Poeae</taxon>
        <taxon>Poeae Chloroplast Group 2 (Poeae type)</taxon>
        <taxon>Loliodinae</taxon>
        <taxon>Loliinae</taxon>
        <taxon>Lolium</taxon>
    </lineage>
</organism>
<dbReference type="GO" id="GO:0003676">
    <property type="term" value="F:nucleic acid binding"/>
    <property type="evidence" value="ECO:0007669"/>
    <property type="project" value="InterPro"/>
</dbReference>
<feature type="region of interest" description="Disordered" evidence="2">
    <location>
        <begin position="375"/>
        <end position="401"/>
    </location>
</feature>
<proteinExistence type="predicted"/>
<evidence type="ECO:0000256" key="1">
    <source>
        <dbReference type="PROSITE-ProRule" id="PRU00047"/>
    </source>
</evidence>
<keyword evidence="1" id="KW-0479">Metal-binding</keyword>
<name>A0AAD8SYF3_LOLMU</name>
<dbReference type="AlphaFoldDB" id="A0AAD8SYF3"/>
<dbReference type="PROSITE" id="PS50158">
    <property type="entry name" value="ZF_CCHC"/>
    <property type="match status" value="1"/>
</dbReference>
<feature type="region of interest" description="Disordered" evidence="2">
    <location>
        <begin position="127"/>
        <end position="218"/>
    </location>
</feature>